<dbReference type="GO" id="GO:0016758">
    <property type="term" value="F:hexosyltransferase activity"/>
    <property type="evidence" value="ECO:0007669"/>
    <property type="project" value="TreeGrafter"/>
</dbReference>
<evidence type="ECO:0000313" key="7">
    <source>
        <dbReference type="Proteomes" id="UP000468828"/>
    </source>
</evidence>
<dbReference type="PANTHER" id="PTHR45947:SF3">
    <property type="entry name" value="SULFOQUINOVOSYL TRANSFERASE SQD2"/>
    <property type="match status" value="1"/>
</dbReference>
<evidence type="ECO:0000313" key="5">
    <source>
        <dbReference type="EMBL" id="NEK93652.1"/>
    </source>
</evidence>
<feature type="domain" description="Glycosyl transferase family 1" evidence="3">
    <location>
        <begin position="188"/>
        <end position="342"/>
    </location>
</feature>
<dbReference type="SUPFAM" id="SSF53756">
    <property type="entry name" value="UDP-Glycosyltransferase/glycogen phosphorylase"/>
    <property type="match status" value="1"/>
</dbReference>
<evidence type="ECO:0000313" key="8">
    <source>
        <dbReference type="Proteomes" id="UP000471152"/>
    </source>
</evidence>
<keyword evidence="2 5" id="KW-0808">Transferase</keyword>
<organism evidence="5 7">
    <name type="scientific">Modestobacter muralis</name>
    <dbReference type="NCBI Taxonomy" id="1608614"/>
    <lineage>
        <taxon>Bacteria</taxon>
        <taxon>Bacillati</taxon>
        <taxon>Actinomycetota</taxon>
        <taxon>Actinomycetes</taxon>
        <taxon>Geodermatophilales</taxon>
        <taxon>Geodermatophilaceae</taxon>
        <taxon>Modestobacter</taxon>
    </lineage>
</organism>
<dbReference type="Pfam" id="PF00534">
    <property type="entry name" value="Glycos_transf_1"/>
    <property type="match status" value="1"/>
</dbReference>
<keyword evidence="7" id="KW-1185">Reference proteome</keyword>
<name>A0A6P0EQ07_9ACTN</name>
<reference evidence="5 7" key="1">
    <citation type="submission" date="2020-01" db="EMBL/GenBank/DDBJ databases">
        <title>the WGS Modestobacter muralis CPCC 204518.</title>
        <authorList>
            <person name="Jiang Z."/>
        </authorList>
    </citation>
    <scope>NUCLEOTIDE SEQUENCE [LARGE SCALE GENOMIC DNA]</scope>
    <source>
        <strain evidence="5 7">DSM 100205</strain>
    </source>
</reference>
<keyword evidence="1" id="KW-0328">Glycosyltransferase</keyword>
<sequence>MRVVVVAETFLPAVNGVVTSVLRLVDHLAVRGHDPVVLAPSGSSYESRCGARVEVVTVPSMRLPRYRQLPLARPAADLTAVLRGLAPDVVHLASPAVLGLAAARAARTLGVPSVAVFQTDLAAFAQRYRLPGGPAAAWRYLRTVHGTADLTLAPSSAAAVLLARQGIGPVALWARGVDLDQFAPCHRDEALRAELAPGGELLVGVVARLAVEKRLELLAPLSELPGVRLVVVGDGPQRRALARAMPRARFLGQLGGAELGAVVASLDLFVHPGADETFCQAVQEALAAGVPAVVAASGGPLDLVRHRENGWLWAGDDPQVLAAMVAGLRDDPATLQAAAAAARPSVAGRTWGRIGDELIGHLQRLRSAVPAGVPR</sequence>
<dbReference type="GO" id="GO:1901137">
    <property type="term" value="P:carbohydrate derivative biosynthetic process"/>
    <property type="evidence" value="ECO:0007669"/>
    <property type="project" value="UniProtKB-ARBA"/>
</dbReference>
<evidence type="ECO:0000259" key="3">
    <source>
        <dbReference type="Pfam" id="PF00534"/>
    </source>
</evidence>
<dbReference type="EMBL" id="JAAGWH010000013">
    <property type="protein sequence ID" value="NEK93652.1"/>
    <property type="molecule type" value="Genomic_DNA"/>
</dbReference>
<reference evidence="6 8" key="2">
    <citation type="submission" date="2020-02" db="EMBL/GenBank/DDBJ databases">
        <title>The WGS of Modestobacter muralis DSM 100205.</title>
        <authorList>
            <person name="Jiang Z."/>
        </authorList>
    </citation>
    <scope>NUCLEOTIDE SEQUENCE [LARGE SCALE GENOMIC DNA]</scope>
    <source>
        <strain evidence="6 8">DSM 100205</strain>
    </source>
</reference>
<dbReference type="CDD" id="cd03814">
    <property type="entry name" value="GT4-like"/>
    <property type="match status" value="1"/>
</dbReference>
<dbReference type="Pfam" id="PF13439">
    <property type="entry name" value="Glyco_transf_4"/>
    <property type="match status" value="1"/>
</dbReference>
<accession>A0A6P0EQ07</accession>
<protein>
    <submittedName>
        <fullName evidence="5">Glycosyltransferase family 1 protein</fullName>
    </submittedName>
</protein>
<proteinExistence type="predicted"/>
<dbReference type="PANTHER" id="PTHR45947">
    <property type="entry name" value="SULFOQUINOVOSYL TRANSFERASE SQD2"/>
    <property type="match status" value="1"/>
</dbReference>
<evidence type="ECO:0000256" key="1">
    <source>
        <dbReference type="ARBA" id="ARBA00022676"/>
    </source>
</evidence>
<feature type="domain" description="Glycosyltransferase subfamily 4-like N-terminal" evidence="4">
    <location>
        <begin position="14"/>
        <end position="181"/>
    </location>
</feature>
<dbReference type="Proteomes" id="UP000471152">
    <property type="component" value="Unassembled WGS sequence"/>
</dbReference>
<evidence type="ECO:0000259" key="4">
    <source>
        <dbReference type="Pfam" id="PF13439"/>
    </source>
</evidence>
<evidence type="ECO:0000313" key="6">
    <source>
        <dbReference type="EMBL" id="NEN50419.1"/>
    </source>
</evidence>
<dbReference type="Proteomes" id="UP000468828">
    <property type="component" value="Unassembled WGS sequence"/>
</dbReference>
<dbReference type="Gene3D" id="3.40.50.2000">
    <property type="entry name" value="Glycogen Phosphorylase B"/>
    <property type="match status" value="2"/>
</dbReference>
<dbReference type="EMBL" id="JAAGWB010000013">
    <property type="protein sequence ID" value="NEN50419.1"/>
    <property type="molecule type" value="Genomic_DNA"/>
</dbReference>
<gene>
    <name evidence="6" type="ORF">G3R41_05605</name>
    <name evidence="5" type="ORF">GCU67_05605</name>
</gene>
<dbReference type="AlphaFoldDB" id="A0A6P0EQ07"/>
<comment type="caution">
    <text evidence="5">The sequence shown here is derived from an EMBL/GenBank/DDBJ whole genome shotgun (WGS) entry which is preliminary data.</text>
</comment>
<dbReference type="InterPro" id="IPR001296">
    <property type="entry name" value="Glyco_trans_1"/>
</dbReference>
<dbReference type="InterPro" id="IPR050194">
    <property type="entry name" value="Glycosyltransferase_grp1"/>
</dbReference>
<evidence type="ECO:0000256" key="2">
    <source>
        <dbReference type="ARBA" id="ARBA00022679"/>
    </source>
</evidence>
<dbReference type="InterPro" id="IPR028098">
    <property type="entry name" value="Glyco_trans_4-like_N"/>
</dbReference>